<organism evidence="3 4">
    <name type="scientific">Endozoicomonas elysicola</name>
    <dbReference type="NCBI Taxonomy" id="305900"/>
    <lineage>
        <taxon>Bacteria</taxon>
        <taxon>Pseudomonadati</taxon>
        <taxon>Pseudomonadota</taxon>
        <taxon>Gammaproteobacteria</taxon>
        <taxon>Oceanospirillales</taxon>
        <taxon>Endozoicomonadaceae</taxon>
        <taxon>Endozoicomonas</taxon>
    </lineage>
</organism>
<dbReference type="eggNOG" id="COG2931">
    <property type="taxonomic scope" value="Bacteria"/>
</dbReference>
<dbReference type="InterPro" id="IPR013783">
    <property type="entry name" value="Ig-like_fold"/>
</dbReference>
<dbReference type="Gene3D" id="2.150.10.10">
    <property type="entry name" value="Serralysin-like metalloprotease, C-terminal"/>
    <property type="match status" value="2"/>
</dbReference>
<evidence type="ECO:0000259" key="2">
    <source>
        <dbReference type="Pfam" id="PF19077"/>
    </source>
</evidence>
<dbReference type="STRING" id="305900.GV64_19760"/>
<evidence type="ECO:0000313" key="3">
    <source>
        <dbReference type="EMBL" id="KEI72664.1"/>
    </source>
</evidence>
<name>A0A081KET8_9GAMM</name>
<feature type="region of interest" description="Disordered" evidence="1">
    <location>
        <begin position="261"/>
        <end position="281"/>
    </location>
</feature>
<accession>A0A081KET8</accession>
<reference evidence="3 4" key="1">
    <citation type="submission" date="2014-06" db="EMBL/GenBank/DDBJ databases">
        <title>Whole Genome Sequences of Three Symbiotic Endozoicomonas Bacteria.</title>
        <authorList>
            <person name="Neave M.J."/>
            <person name="Apprill A."/>
            <person name="Voolstra C.R."/>
        </authorList>
    </citation>
    <scope>NUCLEOTIDE SEQUENCE [LARGE SCALE GENOMIC DNA]</scope>
    <source>
        <strain evidence="3 4">DSM 22380</strain>
    </source>
</reference>
<dbReference type="InterPro" id="IPR010221">
    <property type="entry name" value="VCBS_dom"/>
</dbReference>
<dbReference type="NCBIfam" id="TIGR01965">
    <property type="entry name" value="VCBS_repeat"/>
    <property type="match status" value="1"/>
</dbReference>
<dbReference type="EMBL" id="JOJP01000001">
    <property type="protein sequence ID" value="KEI72664.1"/>
    <property type="molecule type" value="Genomic_DNA"/>
</dbReference>
<keyword evidence="4" id="KW-1185">Reference proteome</keyword>
<dbReference type="Gene3D" id="2.60.40.10">
    <property type="entry name" value="Immunoglobulins"/>
    <property type="match status" value="2"/>
</dbReference>
<evidence type="ECO:0000256" key="1">
    <source>
        <dbReference type="SAM" id="MobiDB-lite"/>
    </source>
</evidence>
<dbReference type="Pfam" id="PF19077">
    <property type="entry name" value="Big_13"/>
    <property type="match status" value="1"/>
</dbReference>
<dbReference type="InterPro" id="IPR044016">
    <property type="entry name" value="Big_13"/>
</dbReference>
<evidence type="ECO:0000313" key="4">
    <source>
        <dbReference type="Proteomes" id="UP000027997"/>
    </source>
</evidence>
<sequence>MKKIIQLDSNSIVTIIAGEAWKLLPDGTQRPLLEGEQLSAGDRLELDDDTHIELTPVESISGSDADEVLTGGSEASITSIDSPLQDTNQSDDLALNGLKEPWTLELIPLQVIPTAGFTTESDNRSQNTEQRWLTPEERQYMDDRAVITIKEPITADNIINHEESLAFEISGFVYHVEAGQPVTLTLTDSQRHSFELNTIVSPDALNWKTPVEKLGAEGYGLIDGTVTIKAETVDLAGNYAEDISTFLLDTVTEVTIDLAPESDSCDDDQDNVTNDTTPLIQGTGESGASISLYDDGNIVAEGIKVNDSGQWSTRILNPLKDGVHNLTASATDIAGNKASSSLEVTIDTYTKVWVNDLDTFQQIQFEPKISGETGGVANGKVVNVDASDFSSLFTAKPVVHDNLWSTNLPPTPITPGTPYHVTAIVRDRACNLASDHVVTLGNPLPVTLTEKESLGSNVSIDPISDQETRLSIEPGFLSDLPDNLSIIHSGHIFPIHWQLDSPQELKAVYEINSDFKTALAFSVPETGNGLSELTLYTPLKHPAGAGNNTIEIDIPYQKSRYSPTFSRFHHSKAGVHITVEDDIPEAIDHETVDLKEGEERSWQDSGGKLFHEQDTGVDGGQLSHINRIALDTANEVHNGKLSGYNAFDGSYGKLYVKPDGTWTYQANIDLIHTQGASLEDTFTFALTDFDGDSSDAHITFAVADGPPLSFSGDSVSEMAIDQECDQPKPVPDNGQLLLIKGSDPVPPEMLKFDLTATSEQLKAALDKKNPNSHGIPLDLDNLHPDSAVQSLTLSTIDGSPVFKISLINISTTSEGNLAATLNVEQLNSFDVSGSEPASLPLTITASDHDINTVTHRVSLTIIDGGITLHDDYAEVIEGETITGNLLANDQLCMDAVEVTQVTVDDSVFLTRHINDQFTVSFLPSTAIDTPLGSLIVQTNGDYVFSAHDSLKNNPDPIQFRFDYSVKDSSGDTAKATAVIDILDGAAPSGGKNATLIITEANLSHPPYYPEYKTTGIYTLKADGSDPVAPGSLHFDFPDGALDNLITSTGLPVIFQRENHVLRGIVSPPGQPPVPVLDFKIASVSPVGKDLQVQIKSELFQPLDHINKITGSELITITDHEITLKLPYSFSDHDGTPALKEGTFTATIIDGSPPFLAHIATVRLEEVNFPVSRTGEMITSPSSDTIVPSSWQFSSAQPGLEKLYSNGHSLEYTVTGREIHIFEENVPDQEVLTIELTNEPSPEHITTLFYRVTLKQAMDQDKGTWPLKVLTEVQDYDGDITKRNLIVNVIDRDDNLSIDIALDDMGLIEPLYQGASVNEYSQISIDAGTDAVQEVYFLKPPTNAQDYAIENNGQQLKADGKPLKYFPGPDGSWEAWSMDSGIQHTKIFTLSPIPPDGSPIVIDPSTTGTTRLQVTWYHYLDHLTATGENKDLIPITLTIQAKDSDGTTVEDQFTLKLFDGALPVPGEIVNPPQVIDINWGEHNSSEGTIHFTAGSDRPIPTFDLDTIKASLSGIKSDDQPLEKFELINTPNAQLTISRQDGHPVLRFSIKNLKPDSATVLFEQLDNLDHPKEPGDQDDLIELCVPVLLEDSDKDIVTKSMDLIFRVIDTNPKANPDHFYNGYAIAEEGTLLDASPERNLLSYDELKADADPAHIHAVEYNNNIFPLGWSRSISVDTDIGELSLHFDGEWSLQALPHIDHSQGENITATLNAVIIDGDGDTDSAPFTITIADQQVRFENIKNGEGLEDPLEPIPFLFQLNLGDIDRHETISKLSIDVSDLQGGTLTLNGLPVTDNAGEVLIPPDSLEVKDVNGDRIYTSRNLGYIPAEDASDYTFADHQITLNLKAHITKTPGPNQDLSSPVVIHVKGIADPPIWPEQIPVVTGEEDQYIPLGNSIKAELKDKDGSEVLSYEITHLPDNMKLFCHGREISAGTTLTPEQFGQLVVQSDEHWSGKLEIMVDAIATEQGYFAVETVQSPATIVVNIQPVADPPTLVVMPAGADPDTVKITGNEDERIAIGSHIKAALVDTDGSESLFLKVTPLIKPGEDLGQLWVQQGSTWTEILPGSSNSFEATGPDIDHLYYQPGKNRSSANFDDVRLQINAISRESTQGGVAPAPGKEEALSPDRFIQISIKGVPDIPEVTPNDTWTVNPDNAYELIGHGKEDLRLPLVFDLHSTDIDGSESLNSVVALEDSRFRLEDNHGRQPPIAYVVNGKPLYQITPVDLISGKYLLKPPLDYAGEVLVPMKVLVTELDGAYAIFDYQLRAIFEPVVDTRDQSIEPIQGNEVELNRAGKFLSGGAPLALTGFTLGDSDGSESITDITGFNLPDGFQLMVNGALMANQCGSLAEHLGGLEVLKRTLAEGNIRIVPIHSDGTIDNDYPTPTSQSTDFSFTVEITDQQNGLTAKKEVTVSGHIDWRGEVDGEQPPATPLNPDENTQVTIDNPGPFTGNDFSLETLHLASTDKDGSEWIKDDKRPQYEIAVYDTAGNKVTGGWHLQTSGGQELIFDNDEWLIQSGGLDGVSVHFTEKGTYFIHTKVIVEDIGDEEARYARMQVIVEENTGGPSEPTTPENIVVCSEQVEGKEDYYFSIPDHCINLDQTHTSTEEETTFRITVADLHGWSLKGFTTVYWNNDGEVTEYITKPGDFGNLQFRPPRDFSGEDSITYHILKRNIDSDQTSKTDYKISFRVLPVVENSPDEPPEDSVYDLRAWTEPAAEADEWKDADHPELMHLQLRTTDIDGSETIERVVFKPPENIVISGNGLQPDNSVYRQVSETEAQFEQRIASFTFTPGPGLPAGTYPLPLEVEVLDTALGTGDTDRKVFTKSIDLIVKPVNHCATLTAPNQEGYEDSDISITGLIAALNDNDGSEVISVVLSGVPDGSVIKDSYGKPLPFNGNGKWQIPEHLMDNTGHIQPLSFRPVKDFSGVVELTLNSHSHEQSLSTVCSDEQAFQIMVQPVGDPITLDQIPKALTGDENIPIVFHLNAKTTDTYSDSHDHPEGLQVAFTILPGSATTLIPPEPEAIKPSLIIPGITPATFSPNASGGYTATIETADTTLPNLEFNPGDGHGTLLMSLAVRSVDKTDGLTTAYGPEVIMDSTISIAPKSDKPSLQIDRKNIITTVETPVPIFIQASVINPAVTVNNLVDTELYTLVQGLPGSASLVNHAGTSTGTPSTSPAGIALVNNELQDLYLKDRQTGSYTLDVEAISDVGDGDNQNSDVIPLNVVVVERSQNISGTPNNDIIVSDGTAPKISAGNGDDLIAGGSGENQILPGSGNNTVWGGEYSGSGDSQRDTFLFEAGDTGTTAIQDFEPGVDVIDLSKLLNLDDVWSSSDLAHRVTIDEMDGKARITALSEVITLDTIPLETLLPGGSAMDPAERLSSLFEQGQLIVSHQFGHEGKDTLYAPPAAELKGDGIVNAGAGDDHLYANNEGSELRGGPGNDILELSPSSHAIDTLYWLKEDAGSVATPAYDRILNFHDAEDVIDITDFLPAEASAQPYDYMELSANGSSTNLNIASATAHQWSNTIELSGVDWLQGSSSEDTLKYQLEQGYLITGFTI</sequence>
<dbReference type="SUPFAM" id="SSF51120">
    <property type="entry name" value="beta-Roll"/>
    <property type="match status" value="2"/>
</dbReference>
<proteinExistence type="predicted"/>
<protein>
    <recommendedName>
        <fullName evidence="2">Bacterial Ig-like domain-containing protein</fullName>
    </recommendedName>
</protein>
<dbReference type="InterPro" id="IPR011049">
    <property type="entry name" value="Serralysin-like_metalloprot_C"/>
</dbReference>
<feature type="domain" description="Bacterial Ig-like" evidence="2">
    <location>
        <begin position="250"/>
        <end position="348"/>
    </location>
</feature>
<dbReference type="RefSeq" id="WP_020581322.1">
    <property type="nucleotide sequence ID" value="NZ_JOJP01000001.1"/>
</dbReference>
<dbReference type="NCBIfam" id="NF033510">
    <property type="entry name" value="Ca_tandemer"/>
    <property type="match status" value="1"/>
</dbReference>
<dbReference type="Proteomes" id="UP000027997">
    <property type="component" value="Unassembled WGS sequence"/>
</dbReference>
<gene>
    <name evidence="3" type="ORF">GV64_19760</name>
</gene>
<comment type="caution">
    <text evidence="3">The sequence shown here is derived from an EMBL/GenBank/DDBJ whole genome shotgun (WGS) entry which is preliminary data.</text>
</comment>